<dbReference type="Proteomes" id="UP000236047">
    <property type="component" value="Unassembled WGS sequence"/>
</dbReference>
<feature type="compositionally biased region" description="Gly residues" evidence="1">
    <location>
        <begin position="511"/>
        <end position="527"/>
    </location>
</feature>
<protein>
    <submittedName>
        <fullName evidence="2">Uncharacterized protein</fullName>
    </submittedName>
</protein>
<organism evidence="2 3">
    <name type="scientific">Streptomyces noursei</name>
    <name type="common">Streptomyces albulus</name>
    <dbReference type="NCBI Taxonomy" id="1971"/>
    <lineage>
        <taxon>Bacteria</taxon>
        <taxon>Bacillati</taxon>
        <taxon>Actinomycetota</taxon>
        <taxon>Actinomycetes</taxon>
        <taxon>Kitasatosporales</taxon>
        <taxon>Streptomycetaceae</taxon>
        <taxon>Streptomyces</taxon>
    </lineage>
</organism>
<keyword evidence="3" id="KW-1185">Reference proteome</keyword>
<name>A0A2N8PEA9_STRNR</name>
<evidence type="ECO:0000256" key="1">
    <source>
        <dbReference type="SAM" id="MobiDB-lite"/>
    </source>
</evidence>
<feature type="region of interest" description="Disordered" evidence="1">
    <location>
        <begin position="508"/>
        <end position="550"/>
    </location>
</feature>
<gene>
    <name evidence="2" type="ORF">AOB60_36405</name>
</gene>
<accession>A0A2N8PEA9</accession>
<evidence type="ECO:0000313" key="2">
    <source>
        <dbReference type="EMBL" id="PNE39354.1"/>
    </source>
</evidence>
<dbReference type="AlphaFoldDB" id="A0A2N8PEA9"/>
<feature type="region of interest" description="Disordered" evidence="1">
    <location>
        <begin position="95"/>
        <end position="150"/>
    </location>
</feature>
<evidence type="ECO:0000313" key="3">
    <source>
        <dbReference type="Proteomes" id="UP000236047"/>
    </source>
</evidence>
<reference evidence="3" key="1">
    <citation type="submission" date="2015-09" db="EMBL/GenBank/DDBJ databases">
        <authorList>
            <person name="Graham D.E."/>
            <person name="Mahan K.M."/>
            <person name="Klingeman D.M."/>
            <person name="Fida T."/>
            <person name="Giannone R.J."/>
            <person name="Hettich R.L."/>
            <person name="Parry R.J."/>
            <person name="Spain J.C."/>
        </authorList>
    </citation>
    <scope>NUCLEOTIDE SEQUENCE [LARGE SCALE GENOMIC DNA]</scope>
    <source>
        <strain evidence="3">JCM 4701</strain>
    </source>
</reference>
<feature type="compositionally biased region" description="Basic and acidic residues" evidence="1">
    <location>
        <begin position="138"/>
        <end position="149"/>
    </location>
</feature>
<dbReference type="InterPro" id="IPR045392">
    <property type="entry name" value="DUF6519"/>
</dbReference>
<dbReference type="RefSeq" id="WP_102926242.1">
    <property type="nucleotide sequence ID" value="NZ_LJSN01000003.1"/>
</dbReference>
<dbReference type="EMBL" id="LJSN01000003">
    <property type="protein sequence ID" value="PNE39354.1"/>
    <property type="molecule type" value="Genomic_DNA"/>
</dbReference>
<dbReference type="Pfam" id="PF20129">
    <property type="entry name" value="DUF6519"/>
    <property type="match status" value="4"/>
</dbReference>
<comment type="caution">
    <text evidence="2">The sequence shown here is derived from an EMBL/GenBank/DDBJ whole genome shotgun (WGS) entry which is preliminary data.</text>
</comment>
<proteinExistence type="predicted"/>
<sequence>MHADLSRITHRPERHYSAVVAQQGRVQLDADANEQTAIQLFQARTLAADLIGAHGGPHGATGFKIDLRGGPHELDDLVIGGGRYYVDGILCDATRPRPGTPVPTATAPKEDREDEEEADGDALTAPAASETWTYWDQPDGHRDPERPGDRLPSQFPYLVYLKVWERLVTAAEDPALREVALGAALPDTAARAKVVWQVLPLPASELGLDGDNPPADDIRTAFDRWAQQAAAPGCRLAARSERPDHADDDPCLVAPETRYRGPENQLYRVEVHEGGTAKDATFKWSRENGSPTFPVDELDGTWVQLASLANDDKLSLHVGDWVEFVDTGYASRGEAAPLLRVAEVDLPGRRARLSDEPAPGVGRRPELHPFLRRWDHQEAGRKTVRRGGGHLPAQAESRAWGRPGRLRHGAVPVEEGGWLPLEDGVEVYFEAGGSYRTGDFWLIPARTATGGVEWPTDRARRPLLQHPSGIVVHHAPLAWVHGEQAVPDLRFAFRPLATGIQAADAAAQTQGSGGVGTLSTGAAGGIGPKQPRSQTTAEAEAQVDEQGVAD</sequence>